<evidence type="ECO:0000313" key="3">
    <source>
        <dbReference type="Proteomes" id="UP000186218"/>
    </source>
</evidence>
<keyword evidence="2" id="KW-0378">Hydrolase</keyword>
<protein>
    <submittedName>
        <fullName evidence="2">HNH endonuclease</fullName>
    </submittedName>
</protein>
<dbReference type="STRING" id="1344003.SAMN05445060_0349"/>
<feature type="domain" description="HNH nuclease" evidence="1">
    <location>
        <begin position="26"/>
        <end position="84"/>
    </location>
</feature>
<accession>A0A1N7CTB3</accession>
<dbReference type="CDD" id="cd00085">
    <property type="entry name" value="HNHc"/>
    <property type="match status" value="1"/>
</dbReference>
<evidence type="ECO:0000259" key="1">
    <source>
        <dbReference type="SMART" id="SM00507"/>
    </source>
</evidence>
<dbReference type="GO" id="GO:0003676">
    <property type="term" value="F:nucleic acid binding"/>
    <property type="evidence" value="ECO:0007669"/>
    <property type="project" value="InterPro"/>
</dbReference>
<evidence type="ECO:0000313" key="2">
    <source>
        <dbReference type="EMBL" id="SIR66780.1"/>
    </source>
</evidence>
<dbReference type="RefSeq" id="WP_076475913.1">
    <property type="nucleotide sequence ID" value="NZ_FTNT01000001.1"/>
</dbReference>
<dbReference type="GO" id="GO:0008270">
    <property type="term" value="F:zinc ion binding"/>
    <property type="evidence" value="ECO:0007669"/>
    <property type="project" value="InterPro"/>
</dbReference>
<reference evidence="2 3" key="1">
    <citation type="submission" date="2017-01" db="EMBL/GenBank/DDBJ databases">
        <authorList>
            <person name="Mah S.A."/>
            <person name="Swanson W.J."/>
            <person name="Moy G.W."/>
            <person name="Vacquier V.D."/>
        </authorList>
    </citation>
    <scope>NUCLEOTIDE SEQUENCE [LARGE SCALE GENOMIC DNA]</scope>
    <source>
        <strain evidence="2 3">CPCC 203464</strain>
    </source>
</reference>
<dbReference type="Gene3D" id="1.10.30.50">
    <property type="match status" value="1"/>
</dbReference>
<dbReference type="SMART" id="SM00507">
    <property type="entry name" value="HNHc"/>
    <property type="match status" value="1"/>
</dbReference>
<name>A0A1N7CTB3_9NOCA</name>
<organism evidence="2 3">
    <name type="scientific">Williamsia sterculiae</name>
    <dbReference type="NCBI Taxonomy" id="1344003"/>
    <lineage>
        <taxon>Bacteria</taxon>
        <taxon>Bacillati</taxon>
        <taxon>Actinomycetota</taxon>
        <taxon>Actinomycetes</taxon>
        <taxon>Mycobacteriales</taxon>
        <taxon>Nocardiaceae</taxon>
        <taxon>Williamsia</taxon>
    </lineage>
</organism>
<keyword evidence="3" id="KW-1185">Reference proteome</keyword>
<dbReference type="EMBL" id="FTNT01000001">
    <property type="protein sequence ID" value="SIR66780.1"/>
    <property type="molecule type" value="Genomic_DNA"/>
</dbReference>
<dbReference type="InterPro" id="IPR003615">
    <property type="entry name" value="HNH_nuc"/>
</dbReference>
<dbReference type="Proteomes" id="UP000186218">
    <property type="component" value="Unassembled WGS sequence"/>
</dbReference>
<keyword evidence="2" id="KW-0255">Endonuclease</keyword>
<dbReference type="AlphaFoldDB" id="A0A1N7CTB3"/>
<dbReference type="GO" id="GO:0004519">
    <property type="term" value="F:endonuclease activity"/>
    <property type="evidence" value="ECO:0007669"/>
    <property type="project" value="UniProtKB-KW"/>
</dbReference>
<proteinExistence type="predicted"/>
<gene>
    <name evidence="2" type="ORF">SAMN05445060_0349</name>
</gene>
<dbReference type="Pfam" id="PF01844">
    <property type="entry name" value="HNH"/>
    <property type="match status" value="1"/>
</dbReference>
<dbReference type="InterPro" id="IPR002711">
    <property type="entry name" value="HNH"/>
</dbReference>
<sequence length="115" mass="13121">MNPPRTPDTTTTDPPPSAYRYQPTAALRAQILATDRYCRFPFCGTPADDCELDHITPFNHTDPTQGGLTVADDLMPICTPDHHRKHHGHWIPTMDHRRHVTWTNRDTGQQIVTRP</sequence>
<keyword evidence="2" id="KW-0540">Nuclease</keyword>